<feature type="binding site" evidence="6">
    <location>
        <position position="101"/>
    </location>
    <ligand>
        <name>Zn(2+)</name>
        <dbReference type="ChEBI" id="CHEBI:29105"/>
    </ligand>
</feature>
<evidence type="ECO:0000256" key="4">
    <source>
        <dbReference type="ARBA" id="ARBA00023239"/>
    </source>
</evidence>
<evidence type="ECO:0000256" key="2">
    <source>
        <dbReference type="ARBA" id="ARBA00022723"/>
    </source>
</evidence>
<dbReference type="Proteomes" id="UP000288293">
    <property type="component" value="Unassembled WGS sequence"/>
</dbReference>
<dbReference type="AlphaFoldDB" id="A0A432W975"/>
<name>A0A432W975_9GAMM</name>
<dbReference type="Gene3D" id="3.40.1050.10">
    <property type="entry name" value="Carbonic anhydrase"/>
    <property type="match status" value="1"/>
</dbReference>
<proteinExistence type="inferred from homology"/>
<dbReference type="PANTHER" id="PTHR11002:SF76">
    <property type="entry name" value="CARBONIC ANHYDRASE"/>
    <property type="match status" value="1"/>
</dbReference>
<evidence type="ECO:0000313" key="8">
    <source>
        <dbReference type="EMBL" id="RUO26148.1"/>
    </source>
</evidence>
<dbReference type="Pfam" id="PF00484">
    <property type="entry name" value="Pro_CA"/>
    <property type="match status" value="1"/>
</dbReference>
<feature type="binding site" evidence="6">
    <location>
        <position position="98"/>
    </location>
    <ligand>
        <name>Zn(2+)</name>
        <dbReference type="ChEBI" id="CHEBI:29105"/>
    </ligand>
</feature>
<dbReference type="EMBL" id="PIPL01000001">
    <property type="protein sequence ID" value="RUO26148.1"/>
    <property type="molecule type" value="Genomic_DNA"/>
</dbReference>
<feature type="binding site" evidence="6">
    <location>
        <position position="42"/>
    </location>
    <ligand>
        <name>Zn(2+)</name>
        <dbReference type="ChEBI" id="CHEBI:29105"/>
    </ligand>
</feature>
<dbReference type="PANTHER" id="PTHR11002">
    <property type="entry name" value="CARBONIC ANHYDRASE"/>
    <property type="match status" value="1"/>
</dbReference>
<sequence length="212" mass="24279">MPEIKELLENNKKWAREQVEQDKDFFNRLANQQKPEYLWIGCSDSRVPANEIVGMAPGELFVHRNVANQIVQTDFNCLSVVQFAVEALKVKHILVVGHYGCGGVAASMDNSAHGLVDNWLFPIKDIYRENRKELEQLADNPRLDRLCELNVIEQVRNLAKSYTIQEAWNRGQQLTIHGWIYSIKDGLAKDLGVTMSDKEGVERIYHLDGEEK</sequence>
<dbReference type="PROSITE" id="PS00705">
    <property type="entry name" value="PROK_CO2_ANHYDRASE_2"/>
    <property type="match status" value="1"/>
</dbReference>
<dbReference type="EC" id="4.2.1.1" evidence="7"/>
<dbReference type="CDD" id="cd00883">
    <property type="entry name" value="beta_CA_cladeA"/>
    <property type="match status" value="1"/>
</dbReference>
<dbReference type="GO" id="GO:0004089">
    <property type="term" value="F:carbonate dehydratase activity"/>
    <property type="evidence" value="ECO:0007669"/>
    <property type="project" value="UniProtKB-UniRule"/>
</dbReference>
<dbReference type="NCBIfam" id="NF007756">
    <property type="entry name" value="PRK10437.1"/>
    <property type="match status" value="1"/>
</dbReference>
<dbReference type="SMART" id="SM00947">
    <property type="entry name" value="Pro_CA"/>
    <property type="match status" value="1"/>
</dbReference>
<comment type="function">
    <text evidence="7">Reversible hydration of carbon dioxide.</text>
</comment>
<comment type="similarity">
    <text evidence="1 7">Belongs to the beta-class carbonic anhydrase family.</text>
</comment>
<protein>
    <recommendedName>
        <fullName evidence="7">Carbonic anhydrase</fullName>
        <ecNumber evidence="7">4.2.1.1</ecNumber>
    </recommendedName>
    <alternativeName>
        <fullName evidence="7">Carbonate dehydratase</fullName>
    </alternativeName>
</protein>
<gene>
    <name evidence="8" type="ORF">CWE09_05365</name>
</gene>
<evidence type="ECO:0000256" key="3">
    <source>
        <dbReference type="ARBA" id="ARBA00022833"/>
    </source>
</evidence>
<keyword evidence="3 6" id="KW-0862">Zinc</keyword>
<evidence type="ECO:0000313" key="9">
    <source>
        <dbReference type="Proteomes" id="UP000288293"/>
    </source>
</evidence>
<feature type="binding site" evidence="6">
    <location>
        <position position="44"/>
    </location>
    <ligand>
        <name>Zn(2+)</name>
        <dbReference type="ChEBI" id="CHEBI:29105"/>
    </ligand>
</feature>
<dbReference type="RefSeq" id="WP_126802963.1">
    <property type="nucleotide sequence ID" value="NZ_PIPL01000001.1"/>
</dbReference>
<keyword evidence="9" id="KW-1185">Reference proteome</keyword>
<dbReference type="PROSITE" id="PS00704">
    <property type="entry name" value="PROK_CO2_ANHYDRASE_1"/>
    <property type="match status" value="1"/>
</dbReference>
<evidence type="ECO:0000256" key="7">
    <source>
        <dbReference type="RuleBase" id="RU003956"/>
    </source>
</evidence>
<dbReference type="SUPFAM" id="SSF53056">
    <property type="entry name" value="beta-carbonic anhydrase, cab"/>
    <property type="match status" value="1"/>
</dbReference>
<comment type="cofactor">
    <cofactor evidence="6">
        <name>Zn(2+)</name>
        <dbReference type="ChEBI" id="CHEBI:29105"/>
    </cofactor>
    <text evidence="6">Binds 1 zinc ion per subunit.</text>
</comment>
<accession>A0A432W975</accession>
<dbReference type="GO" id="GO:0015976">
    <property type="term" value="P:carbon utilization"/>
    <property type="evidence" value="ECO:0007669"/>
    <property type="project" value="InterPro"/>
</dbReference>
<dbReference type="FunFam" id="3.40.1050.10:FF:000001">
    <property type="entry name" value="Carbonic anhydrase"/>
    <property type="match status" value="1"/>
</dbReference>
<reference evidence="8 9" key="1">
    <citation type="journal article" date="2011" name="Front. Microbiol.">
        <title>Genomic signatures of strain selection and enhancement in Bacillus atrophaeus var. globigii, a historical biowarfare simulant.</title>
        <authorList>
            <person name="Gibbons H.S."/>
            <person name="Broomall S.M."/>
            <person name="McNew L.A."/>
            <person name="Daligault H."/>
            <person name="Chapman C."/>
            <person name="Bruce D."/>
            <person name="Karavis M."/>
            <person name="Krepps M."/>
            <person name="McGregor P.A."/>
            <person name="Hong C."/>
            <person name="Park K.H."/>
            <person name="Akmal A."/>
            <person name="Feldman A."/>
            <person name="Lin J.S."/>
            <person name="Chang W.E."/>
            <person name="Higgs B.W."/>
            <person name="Demirev P."/>
            <person name="Lindquist J."/>
            <person name="Liem A."/>
            <person name="Fochler E."/>
            <person name="Read T.D."/>
            <person name="Tapia R."/>
            <person name="Johnson S."/>
            <person name="Bishop-Lilly K.A."/>
            <person name="Detter C."/>
            <person name="Han C."/>
            <person name="Sozhamannan S."/>
            <person name="Rosenzweig C.N."/>
            <person name="Skowronski E.W."/>
        </authorList>
    </citation>
    <scope>NUCLEOTIDE SEQUENCE [LARGE SCALE GENOMIC DNA]</scope>
    <source>
        <strain evidence="8 9">MLST1</strain>
    </source>
</reference>
<comment type="caution">
    <text evidence="8">The sequence shown here is derived from an EMBL/GenBank/DDBJ whole genome shotgun (WGS) entry which is preliminary data.</text>
</comment>
<dbReference type="InterPro" id="IPR015892">
    <property type="entry name" value="Carbonic_anhydrase_CS"/>
</dbReference>
<keyword evidence="4 7" id="KW-0456">Lyase</keyword>
<comment type="catalytic activity">
    <reaction evidence="5 7">
        <text>hydrogencarbonate + H(+) = CO2 + H2O</text>
        <dbReference type="Rhea" id="RHEA:10748"/>
        <dbReference type="ChEBI" id="CHEBI:15377"/>
        <dbReference type="ChEBI" id="CHEBI:15378"/>
        <dbReference type="ChEBI" id="CHEBI:16526"/>
        <dbReference type="ChEBI" id="CHEBI:17544"/>
        <dbReference type="EC" id="4.2.1.1"/>
    </reaction>
</comment>
<evidence type="ECO:0000256" key="6">
    <source>
        <dbReference type="PIRSR" id="PIRSR601765-1"/>
    </source>
</evidence>
<organism evidence="8 9">
    <name type="scientific">Aliidiomarina minuta</name>
    <dbReference type="NCBI Taxonomy" id="880057"/>
    <lineage>
        <taxon>Bacteria</taxon>
        <taxon>Pseudomonadati</taxon>
        <taxon>Pseudomonadota</taxon>
        <taxon>Gammaproteobacteria</taxon>
        <taxon>Alteromonadales</taxon>
        <taxon>Idiomarinaceae</taxon>
        <taxon>Aliidiomarina</taxon>
    </lineage>
</organism>
<keyword evidence="2 6" id="KW-0479">Metal-binding</keyword>
<dbReference type="OrthoDB" id="9797527at2"/>
<dbReference type="InterPro" id="IPR001765">
    <property type="entry name" value="Carbonic_anhydrase"/>
</dbReference>
<evidence type="ECO:0000256" key="1">
    <source>
        <dbReference type="ARBA" id="ARBA00006217"/>
    </source>
</evidence>
<dbReference type="GO" id="GO:0008270">
    <property type="term" value="F:zinc ion binding"/>
    <property type="evidence" value="ECO:0007669"/>
    <property type="project" value="UniProtKB-UniRule"/>
</dbReference>
<dbReference type="InterPro" id="IPR036874">
    <property type="entry name" value="Carbonic_anhydrase_sf"/>
</dbReference>
<evidence type="ECO:0000256" key="5">
    <source>
        <dbReference type="ARBA" id="ARBA00048348"/>
    </source>
</evidence>